<protein>
    <submittedName>
        <fullName evidence="1">Uncharacterized protein</fullName>
    </submittedName>
</protein>
<sequence length="171" mass="18580">MCEIFPEVSNCCMCLTLRIGMLCISILAVVSGAITLSVVEKTSNTSFDNLKNVTNIRDASKAYSSLGSLIQSAITFMSVCFMLVGVILLLSTLAGSEGMVQIFVWVTFLNVIIGFVAILLITMECLVKTNQCLVGGMDWLSGATVLVMLSIYLFVWIYFIIVANSYVLNGD</sequence>
<name>A0ACC1CH76_9NEOP</name>
<dbReference type="EMBL" id="CM034412">
    <property type="protein sequence ID" value="KAJ0170943.1"/>
    <property type="molecule type" value="Genomic_DNA"/>
</dbReference>
<evidence type="ECO:0000313" key="2">
    <source>
        <dbReference type="Proteomes" id="UP000824533"/>
    </source>
</evidence>
<comment type="caution">
    <text evidence="1">The sequence shown here is derived from an EMBL/GenBank/DDBJ whole genome shotgun (WGS) entry which is preliminary data.</text>
</comment>
<keyword evidence="2" id="KW-1185">Reference proteome</keyword>
<gene>
    <name evidence="1" type="ORF">K1T71_013715</name>
</gene>
<organism evidence="1 2">
    <name type="scientific">Dendrolimus kikuchii</name>
    <dbReference type="NCBI Taxonomy" id="765133"/>
    <lineage>
        <taxon>Eukaryota</taxon>
        <taxon>Metazoa</taxon>
        <taxon>Ecdysozoa</taxon>
        <taxon>Arthropoda</taxon>
        <taxon>Hexapoda</taxon>
        <taxon>Insecta</taxon>
        <taxon>Pterygota</taxon>
        <taxon>Neoptera</taxon>
        <taxon>Endopterygota</taxon>
        <taxon>Lepidoptera</taxon>
        <taxon>Glossata</taxon>
        <taxon>Ditrysia</taxon>
        <taxon>Bombycoidea</taxon>
        <taxon>Lasiocampidae</taxon>
        <taxon>Dendrolimus</taxon>
    </lineage>
</organism>
<accession>A0ACC1CH76</accession>
<reference evidence="1 2" key="1">
    <citation type="journal article" date="2021" name="Front. Genet.">
        <title>Chromosome-Level Genome Assembly Reveals Significant Gene Expansion in the Toll and IMD Signaling Pathways of Dendrolimus kikuchii.</title>
        <authorList>
            <person name="Zhou J."/>
            <person name="Wu P."/>
            <person name="Xiong Z."/>
            <person name="Liu N."/>
            <person name="Zhao N."/>
            <person name="Ji M."/>
            <person name="Qiu Y."/>
            <person name="Yang B."/>
        </authorList>
    </citation>
    <scope>NUCLEOTIDE SEQUENCE [LARGE SCALE GENOMIC DNA]</scope>
    <source>
        <strain evidence="1">Ann1</strain>
    </source>
</reference>
<dbReference type="Proteomes" id="UP000824533">
    <property type="component" value="Linkage Group LG26"/>
</dbReference>
<proteinExistence type="predicted"/>
<evidence type="ECO:0000313" key="1">
    <source>
        <dbReference type="EMBL" id="KAJ0170943.1"/>
    </source>
</evidence>